<evidence type="ECO:0000256" key="3">
    <source>
        <dbReference type="RuleBase" id="RU000363"/>
    </source>
</evidence>
<dbReference type="GO" id="GO:0016491">
    <property type="term" value="F:oxidoreductase activity"/>
    <property type="evidence" value="ECO:0007669"/>
    <property type="project" value="UniProtKB-KW"/>
</dbReference>
<dbReference type="PRINTS" id="PR00081">
    <property type="entry name" value="GDHRDH"/>
</dbReference>
<dbReference type="InterPro" id="IPR002347">
    <property type="entry name" value="SDR_fam"/>
</dbReference>
<proteinExistence type="inferred from homology"/>
<protein>
    <submittedName>
        <fullName evidence="4">SDR family NAD(P)-dependent oxidoreductase</fullName>
        <ecNumber evidence="4">1.1.1.-</ecNumber>
    </submittedName>
</protein>
<evidence type="ECO:0000313" key="5">
    <source>
        <dbReference type="Proteomes" id="UP001595604"/>
    </source>
</evidence>
<sequence length="315" mass="32570">MPELRFDGAVIAITGAGRGMGQAYARLLGARGARVIANDIAGAAETVALVAAAGGSAVEDRGDMADPAATEALVAGALERWGRLDAVVCNAGVYGDSLPDAEETARLLGVHLVATLNLVRSALPVFRAQGHGRIVNVGSGSMFGLPGTAVYAAGKGGVFAFTRAIAADLRRDPACDIKANLILPAAFPPGRLVVPDAQLQRGIEAFTPENIAPLVALLAHPLCPAQGEAIQVGGGRHARIVLATSEGWQAPGDETSPEAILAHWDEVMAGADLREPAGSLADLMVRRGLPDYSVMELAEWTRTGRDPRARRLAGD</sequence>
<reference evidence="5" key="1">
    <citation type="journal article" date="2019" name="Int. J. Syst. Evol. Microbiol.">
        <title>The Global Catalogue of Microorganisms (GCM) 10K type strain sequencing project: providing services to taxonomists for standard genome sequencing and annotation.</title>
        <authorList>
            <consortium name="The Broad Institute Genomics Platform"/>
            <consortium name="The Broad Institute Genome Sequencing Center for Infectious Disease"/>
            <person name="Wu L."/>
            <person name="Ma J."/>
        </authorList>
    </citation>
    <scope>NUCLEOTIDE SEQUENCE [LARGE SCALE GENOMIC DNA]</scope>
    <source>
        <strain evidence="5">KCTC 42984</strain>
    </source>
</reference>
<dbReference type="PANTHER" id="PTHR45024:SF2">
    <property type="entry name" value="SCP2 DOMAIN-CONTAINING PROTEIN"/>
    <property type="match status" value="1"/>
</dbReference>
<comment type="similarity">
    <text evidence="1 3">Belongs to the short-chain dehydrogenases/reductases (SDR) family.</text>
</comment>
<keyword evidence="5" id="KW-1185">Reference proteome</keyword>
<dbReference type="PRINTS" id="PR00080">
    <property type="entry name" value="SDRFAMILY"/>
</dbReference>
<evidence type="ECO:0000313" key="4">
    <source>
        <dbReference type="EMBL" id="MFC3172718.1"/>
    </source>
</evidence>
<dbReference type="Pfam" id="PF00106">
    <property type="entry name" value="adh_short"/>
    <property type="match status" value="1"/>
</dbReference>
<gene>
    <name evidence="4" type="ORF">ACFOD9_00485</name>
</gene>
<dbReference type="PANTHER" id="PTHR45024">
    <property type="entry name" value="DEHYDROGENASES, SHORT CHAIN"/>
    <property type="match status" value="1"/>
</dbReference>
<dbReference type="SUPFAM" id="SSF51735">
    <property type="entry name" value="NAD(P)-binding Rossmann-fold domains"/>
    <property type="match status" value="1"/>
</dbReference>
<dbReference type="Gene3D" id="3.40.50.720">
    <property type="entry name" value="NAD(P)-binding Rossmann-like Domain"/>
    <property type="match status" value="1"/>
</dbReference>
<keyword evidence="2 4" id="KW-0560">Oxidoreductase</keyword>
<dbReference type="EMBL" id="JBHRTQ010000001">
    <property type="protein sequence ID" value="MFC3172718.1"/>
    <property type="molecule type" value="Genomic_DNA"/>
</dbReference>
<organism evidence="4 5">
    <name type="scientific">Novosphingobium bradum</name>
    <dbReference type="NCBI Taxonomy" id="1737444"/>
    <lineage>
        <taxon>Bacteria</taxon>
        <taxon>Pseudomonadati</taxon>
        <taxon>Pseudomonadota</taxon>
        <taxon>Alphaproteobacteria</taxon>
        <taxon>Sphingomonadales</taxon>
        <taxon>Sphingomonadaceae</taxon>
        <taxon>Novosphingobium</taxon>
    </lineage>
</organism>
<dbReference type="RefSeq" id="WP_379508115.1">
    <property type="nucleotide sequence ID" value="NZ_JBHRTQ010000001.1"/>
</dbReference>
<evidence type="ECO:0000256" key="1">
    <source>
        <dbReference type="ARBA" id="ARBA00006484"/>
    </source>
</evidence>
<dbReference type="Proteomes" id="UP001595604">
    <property type="component" value="Unassembled WGS sequence"/>
</dbReference>
<evidence type="ECO:0000256" key="2">
    <source>
        <dbReference type="ARBA" id="ARBA00023002"/>
    </source>
</evidence>
<accession>A0ABV7IPY5</accession>
<name>A0ABV7IPY5_9SPHN</name>
<dbReference type="InterPro" id="IPR036291">
    <property type="entry name" value="NAD(P)-bd_dom_sf"/>
</dbReference>
<dbReference type="InterPro" id="IPR051687">
    <property type="entry name" value="Peroxisomal_Beta-Oxidation"/>
</dbReference>
<dbReference type="EC" id="1.1.1.-" evidence="4"/>
<comment type="caution">
    <text evidence="4">The sequence shown here is derived from an EMBL/GenBank/DDBJ whole genome shotgun (WGS) entry which is preliminary data.</text>
</comment>